<feature type="transmembrane region" description="Helical" evidence="1">
    <location>
        <begin position="325"/>
        <end position="345"/>
    </location>
</feature>
<feature type="transmembrane region" description="Helical" evidence="1">
    <location>
        <begin position="366"/>
        <end position="396"/>
    </location>
</feature>
<evidence type="ECO:0000256" key="1">
    <source>
        <dbReference type="SAM" id="Phobius"/>
    </source>
</evidence>
<dbReference type="RefSeq" id="WP_344986344.1">
    <property type="nucleotide sequence ID" value="NZ_BAAAXV010000001.1"/>
</dbReference>
<dbReference type="Proteomes" id="UP001589532">
    <property type="component" value="Unassembled WGS sequence"/>
</dbReference>
<keyword evidence="1" id="KW-0812">Transmembrane</keyword>
<protein>
    <submittedName>
        <fullName evidence="2">DUF6297 family protein</fullName>
    </submittedName>
</protein>
<dbReference type="InterPro" id="IPR046264">
    <property type="entry name" value="DUF6297"/>
</dbReference>
<accession>A0ABV5S081</accession>
<dbReference type="Pfam" id="PF19814">
    <property type="entry name" value="DUF6297"/>
    <property type="match status" value="1"/>
</dbReference>
<feature type="transmembrane region" description="Helical" evidence="1">
    <location>
        <begin position="62"/>
        <end position="80"/>
    </location>
</feature>
<evidence type="ECO:0000313" key="2">
    <source>
        <dbReference type="EMBL" id="MFB9625087.1"/>
    </source>
</evidence>
<gene>
    <name evidence="2" type="ORF">ACFFSA_18525</name>
</gene>
<feature type="transmembrane region" description="Helical" evidence="1">
    <location>
        <begin position="170"/>
        <end position="190"/>
    </location>
</feature>
<comment type="caution">
    <text evidence="2">The sequence shown here is derived from an EMBL/GenBank/DDBJ whole genome shotgun (WGS) entry which is preliminary data.</text>
</comment>
<keyword evidence="3" id="KW-1185">Reference proteome</keyword>
<keyword evidence="1" id="KW-1133">Transmembrane helix</keyword>
<reference evidence="2 3" key="1">
    <citation type="submission" date="2024-09" db="EMBL/GenBank/DDBJ databases">
        <authorList>
            <person name="Sun Q."/>
            <person name="Mori K."/>
        </authorList>
    </citation>
    <scope>NUCLEOTIDE SEQUENCE [LARGE SCALE GENOMIC DNA]</scope>
    <source>
        <strain evidence="2 3">JCM 3143</strain>
    </source>
</reference>
<dbReference type="EMBL" id="JBHMBW010000014">
    <property type="protein sequence ID" value="MFB9625087.1"/>
    <property type="molecule type" value="Genomic_DNA"/>
</dbReference>
<feature type="transmembrane region" description="Helical" evidence="1">
    <location>
        <begin position="460"/>
        <end position="482"/>
    </location>
</feature>
<name>A0ABV5S081_9ACTN</name>
<evidence type="ECO:0000313" key="3">
    <source>
        <dbReference type="Proteomes" id="UP001589532"/>
    </source>
</evidence>
<keyword evidence="1" id="KW-0472">Membrane</keyword>
<feature type="transmembrane region" description="Helical" evidence="1">
    <location>
        <begin position="488"/>
        <end position="508"/>
    </location>
</feature>
<proteinExistence type="predicted"/>
<feature type="transmembrane region" description="Helical" evidence="1">
    <location>
        <begin position="303"/>
        <end position="319"/>
    </location>
</feature>
<organism evidence="2 3">
    <name type="scientific">Nonomuraea helvata</name>
    <dbReference type="NCBI Taxonomy" id="37484"/>
    <lineage>
        <taxon>Bacteria</taxon>
        <taxon>Bacillati</taxon>
        <taxon>Actinomycetota</taxon>
        <taxon>Actinomycetes</taxon>
        <taxon>Streptosporangiales</taxon>
        <taxon>Streptosporangiaceae</taxon>
        <taxon>Nonomuraea</taxon>
    </lineage>
</organism>
<feature type="transmembrane region" description="Helical" evidence="1">
    <location>
        <begin position="196"/>
        <end position="223"/>
    </location>
</feature>
<feature type="transmembrane region" description="Helical" evidence="1">
    <location>
        <begin position="25"/>
        <end position="42"/>
    </location>
</feature>
<sequence>MSGAEASVQSVRAYVRSRGRTPRGLLDRYVSGFGLVMLIAVLGRPLSTVLTGLAGPVDPARMSAGAALVALALAGFLFAARAMGPVLLPPADASWLLLSPLNRRHVLARTGRVLIMVAVVAGAALGLGMLAVLGAPDQLVWRLLGALVLGVSAAVGGTALAVLGQASPSWQFWLTAAMVALLVLAVVAVSGQARTVLAIAASAPLSTVATAASAAVVVSALLVRRAWASLDRIPTRTLLASSTRAGHVANAAVGLDPGALTWIAEDNHWRARKLRSRRWPSLPAPLALAWQDWRRLARRPGRLAAMAGAAALPVVPAQAGAGPVALGAVVLAGALAVAAASVSGARRDHDNPALSRIIGVGHRSALAARALLPTLLSGAWATLALACLSASASLALDGLGPWAGVGAAGLSAFAGGWWLFGPLVAPALAAGALRMARRGPVDHSMPVIDTPGGAIPTGPLLWAATGTDLAVLGCLPAVAALLSPPGALGGFLAAQGVVGVLTLVAYVWRR</sequence>
<feature type="transmembrane region" description="Helical" evidence="1">
    <location>
        <begin position="139"/>
        <end position="163"/>
    </location>
</feature>
<feature type="transmembrane region" description="Helical" evidence="1">
    <location>
        <begin position="113"/>
        <end position="133"/>
    </location>
</feature>